<dbReference type="Pfam" id="PF00205">
    <property type="entry name" value="TPP_enzyme_M"/>
    <property type="match status" value="1"/>
</dbReference>
<evidence type="ECO:0000256" key="4">
    <source>
        <dbReference type="RuleBase" id="RU362132"/>
    </source>
</evidence>
<feature type="domain" description="Thiamine pyrophosphate enzyme N-terminal TPP-binding" evidence="7">
    <location>
        <begin position="6"/>
        <end position="115"/>
    </location>
</feature>
<dbReference type="InterPro" id="IPR012000">
    <property type="entry name" value="Thiamin_PyroP_enz_cen_dom"/>
</dbReference>
<organism evidence="8 9">
    <name type="scientific">Aquincola agrisoli</name>
    <dbReference type="NCBI Taxonomy" id="3119538"/>
    <lineage>
        <taxon>Bacteria</taxon>
        <taxon>Pseudomonadati</taxon>
        <taxon>Pseudomonadota</taxon>
        <taxon>Betaproteobacteria</taxon>
        <taxon>Burkholderiales</taxon>
        <taxon>Sphaerotilaceae</taxon>
        <taxon>Aquincola</taxon>
    </lineage>
</organism>
<dbReference type="RefSeq" id="WP_332287316.1">
    <property type="nucleotide sequence ID" value="NZ_JAZIBG010000003.1"/>
</dbReference>
<evidence type="ECO:0000256" key="1">
    <source>
        <dbReference type="ARBA" id="ARBA00001964"/>
    </source>
</evidence>
<dbReference type="InterPro" id="IPR000399">
    <property type="entry name" value="TPP-bd_CS"/>
</dbReference>
<dbReference type="Gene3D" id="3.40.50.1220">
    <property type="entry name" value="TPP-binding domain"/>
    <property type="match status" value="1"/>
</dbReference>
<dbReference type="InterPro" id="IPR012001">
    <property type="entry name" value="Thiamin_PyroP_enz_TPP-bd_dom"/>
</dbReference>
<evidence type="ECO:0000259" key="7">
    <source>
        <dbReference type="Pfam" id="PF02776"/>
    </source>
</evidence>
<dbReference type="PANTHER" id="PTHR18968:SF13">
    <property type="entry name" value="ACETOLACTATE SYNTHASE CATALYTIC SUBUNIT, MITOCHONDRIAL"/>
    <property type="match status" value="1"/>
</dbReference>
<dbReference type="GO" id="GO:0009099">
    <property type="term" value="P:L-valine biosynthetic process"/>
    <property type="evidence" value="ECO:0007669"/>
    <property type="project" value="TreeGrafter"/>
</dbReference>
<feature type="domain" description="Thiamine pyrophosphate enzyme TPP-binding" evidence="6">
    <location>
        <begin position="403"/>
        <end position="555"/>
    </location>
</feature>
<proteinExistence type="inferred from homology"/>
<dbReference type="GO" id="GO:0050660">
    <property type="term" value="F:flavin adenine dinucleotide binding"/>
    <property type="evidence" value="ECO:0007669"/>
    <property type="project" value="TreeGrafter"/>
</dbReference>
<dbReference type="Pfam" id="PF02775">
    <property type="entry name" value="TPP_enzyme_C"/>
    <property type="match status" value="1"/>
</dbReference>
<evidence type="ECO:0000313" key="9">
    <source>
        <dbReference type="Proteomes" id="UP001336250"/>
    </source>
</evidence>
<dbReference type="GO" id="GO:0003984">
    <property type="term" value="F:acetolactate synthase activity"/>
    <property type="evidence" value="ECO:0007669"/>
    <property type="project" value="TreeGrafter"/>
</dbReference>
<dbReference type="Proteomes" id="UP001336250">
    <property type="component" value="Unassembled WGS sequence"/>
</dbReference>
<dbReference type="CDD" id="cd07035">
    <property type="entry name" value="TPP_PYR_POX_like"/>
    <property type="match status" value="1"/>
</dbReference>
<comment type="caution">
    <text evidence="8">The sequence shown here is derived from an EMBL/GenBank/DDBJ whole genome shotgun (WGS) entry which is preliminary data.</text>
</comment>
<dbReference type="EMBL" id="JAZIBG010000003">
    <property type="protein sequence ID" value="MEF7612419.1"/>
    <property type="molecule type" value="Genomic_DNA"/>
</dbReference>
<comment type="cofactor">
    <cofactor evidence="1">
        <name>thiamine diphosphate</name>
        <dbReference type="ChEBI" id="CHEBI:58937"/>
    </cofactor>
</comment>
<protein>
    <submittedName>
        <fullName evidence="8">Thiamine pyrophosphate-binding protein</fullName>
    </submittedName>
</protein>
<dbReference type="GO" id="GO:0030976">
    <property type="term" value="F:thiamine pyrophosphate binding"/>
    <property type="evidence" value="ECO:0007669"/>
    <property type="project" value="InterPro"/>
</dbReference>
<dbReference type="InterPro" id="IPR011766">
    <property type="entry name" value="TPP_enzyme_TPP-bd"/>
</dbReference>
<keyword evidence="9" id="KW-1185">Reference proteome</keyword>
<gene>
    <name evidence="8" type="ORF">V4F39_00765</name>
</gene>
<dbReference type="InterPro" id="IPR029035">
    <property type="entry name" value="DHS-like_NAD/FAD-binding_dom"/>
</dbReference>
<dbReference type="AlphaFoldDB" id="A0AAW9Q9R0"/>
<dbReference type="PANTHER" id="PTHR18968">
    <property type="entry name" value="THIAMINE PYROPHOSPHATE ENZYMES"/>
    <property type="match status" value="1"/>
</dbReference>
<accession>A0AAW9Q9R0</accession>
<name>A0AAW9Q9R0_9BURK</name>
<dbReference type="CDD" id="cd00568">
    <property type="entry name" value="TPP_enzymes"/>
    <property type="match status" value="1"/>
</dbReference>
<evidence type="ECO:0000313" key="8">
    <source>
        <dbReference type="EMBL" id="MEF7612419.1"/>
    </source>
</evidence>
<dbReference type="FunFam" id="3.40.50.970:FF:000007">
    <property type="entry name" value="Acetolactate synthase"/>
    <property type="match status" value="1"/>
</dbReference>
<dbReference type="GO" id="GO:0009097">
    <property type="term" value="P:isoleucine biosynthetic process"/>
    <property type="evidence" value="ECO:0007669"/>
    <property type="project" value="TreeGrafter"/>
</dbReference>
<dbReference type="Pfam" id="PF02776">
    <property type="entry name" value="TPP_enzyme_N"/>
    <property type="match status" value="1"/>
</dbReference>
<feature type="domain" description="Thiamine pyrophosphate enzyme central" evidence="5">
    <location>
        <begin position="200"/>
        <end position="337"/>
    </location>
</feature>
<evidence type="ECO:0000256" key="3">
    <source>
        <dbReference type="ARBA" id="ARBA00023052"/>
    </source>
</evidence>
<sequence length="588" mass="63493">MKALISKQLVKYLEDRGVEYVFGLCGHTNIAVLAAMSESKLKFINTRHEQIAAHIADGYARAKKQTAVLLSHLGPGLTNASTGVANAALDSIPMVVIAGDIPTHYYGKHPHQEVNLHADAAQSEIYKPFVKRVWRVERPDLFPEILEKAFQLAETGRPGPVLVSVPMDIFSMEVDTALFERLSHHSKSLHKPSLDEVVAEQIVRTLAEAKSPVIYAGGGVLLADAAEELREFATHLSLPVAHSLMGKGAMPDDHPLTLGMTGFWGTQLVNDTCRGADWVFGAGTRFAEADCSSWEPEFTFSFPPTQLIHIDIDPAEIGRNYPAAIGVVTDLKAALTVLLRVARRLYPQGRKDDAVIRKIADFRKEFNAKNVPHQQNDAFPMRPERILAAVREVLPRDGMVTTDVGWNKNGVGQQFPIYTPGSILTPGGYATMGFGAPAAIGAKLACPERVVVALVGDGGFGQNPSVLATAAEQEVPVIWVVMNNSAYGTIAGLEMAHYGTTFGTLFKRGGESYSPDFAAIAKAYGVDGVKITSAAEFKTVLAQAVAANKPFVIDVAMQNEPVPTTGHWNINDIYSPGRRGEVSHVAIG</sequence>
<dbReference type="GO" id="GO:0005948">
    <property type="term" value="C:acetolactate synthase complex"/>
    <property type="evidence" value="ECO:0007669"/>
    <property type="project" value="TreeGrafter"/>
</dbReference>
<reference evidence="8 9" key="1">
    <citation type="submission" date="2024-02" db="EMBL/GenBank/DDBJ databases">
        <title>Genome sequence of Aquincola sp. MAHUQ-54.</title>
        <authorList>
            <person name="Huq M.A."/>
        </authorList>
    </citation>
    <scope>NUCLEOTIDE SEQUENCE [LARGE SCALE GENOMIC DNA]</scope>
    <source>
        <strain evidence="8 9">MAHUQ-54</strain>
    </source>
</reference>
<dbReference type="SUPFAM" id="SSF52518">
    <property type="entry name" value="Thiamin diphosphate-binding fold (THDP-binding)"/>
    <property type="match status" value="2"/>
</dbReference>
<dbReference type="PROSITE" id="PS00187">
    <property type="entry name" value="TPP_ENZYMES"/>
    <property type="match status" value="1"/>
</dbReference>
<evidence type="ECO:0000256" key="2">
    <source>
        <dbReference type="ARBA" id="ARBA00007812"/>
    </source>
</evidence>
<dbReference type="GO" id="GO:0000287">
    <property type="term" value="F:magnesium ion binding"/>
    <property type="evidence" value="ECO:0007669"/>
    <property type="project" value="InterPro"/>
</dbReference>
<dbReference type="InterPro" id="IPR029061">
    <property type="entry name" value="THDP-binding"/>
</dbReference>
<comment type="similarity">
    <text evidence="2 4">Belongs to the TPP enzyme family.</text>
</comment>
<dbReference type="Gene3D" id="3.40.50.970">
    <property type="match status" value="2"/>
</dbReference>
<keyword evidence="3 4" id="KW-0786">Thiamine pyrophosphate</keyword>
<dbReference type="InterPro" id="IPR045229">
    <property type="entry name" value="TPP_enz"/>
</dbReference>
<evidence type="ECO:0000259" key="6">
    <source>
        <dbReference type="Pfam" id="PF02775"/>
    </source>
</evidence>
<dbReference type="SUPFAM" id="SSF52467">
    <property type="entry name" value="DHS-like NAD/FAD-binding domain"/>
    <property type="match status" value="1"/>
</dbReference>
<evidence type="ECO:0000259" key="5">
    <source>
        <dbReference type="Pfam" id="PF00205"/>
    </source>
</evidence>